<reference evidence="9 10" key="1">
    <citation type="submission" date="2017-11" db="EMBL/GenBank/DDBJ databases">
        <title>Streptomyces carmine sp. nov., a novel actinomycete isolated from Sophora alopecuroides in Xinjiang, China.</title>
        <authorList>
            <person name="Wang Y."/>
            <person name="Luo X."/>
            <person name="Wan C."/>
            <person name="Zhang L."/>
        </authorList>
    </citation>
    <scope>NUCLEOTIDE SEQUENCE [LARGE SCALE GENOMIC DNA]</scope>
    <source>
        <strain evidence="9 10">TRM SA0054</strain>
    </source>
</reference>
<evidence type="ECO:0000256" key="1">
    <source>
        <dbReference type="ARBA" id="ARBA00010617"/>
    </source>
</evidence>
<keyword evidence="4 7" id="KW-0560">Oxidoreductase</keyword>
<accession>A0A2M8LQP4</accession>
<dbReference type="PRINTS" id="PR00359">
    <property type="entry name" value="BP450"/>
</dbReference>
<evidence type="ECO:0000256" key="8">
    <source>
        <dbReference type="SAM" id="MobiDB-lite"/>
    </source>
</evidence>
<keyword evidence="3 7" id="KW-0479">Metal-binding</keyword>
<dbReference type="GO" id="GO:0020037">
    <property type="term" value="F:heme binding"/>
    <property type="evidence" value="ECO:0007669"/>
    <property type="project" value="InterPro"/>
</dbReference>
<dbReference type="SUPFAM" id="SSF48264">
    <property type="entry name" value="Cytochrome P450"/>
    <property type="match status" value="1"/>
</dbReference>
<evidence type="ECO:0000256" key="7">
    <source>
        <dbReference type="RuleBase" id="RU000461"/>
    </source>
</evidence>
<dbReference type="Proteomes" id="UP000230407">
    <property type="component" value="Unassembled WGS sequence"/>
</dbReference>
<dbReference type="EMBL" id="PGGW01000069">
    <property type="protein sequence ID" value="PJE94283.1"/>
    <property type="molecule type" value="Genomic_DNA"/>
</dbReference>
<evidence type="ECO:0000313" key="10">
    <source>
        <dbReference type="Proteomes" id="UP000230407"/>
    </source>
</evidence>
<keyword evidence="6 7" id="KW-0503">Monooxygenase</keyword>
<proteinExistence type="inferred from homology"/>
<dbReference type="CDD" id="cd11030">
    <property type="entry name" value="CYP105-like"/>
    <property type="match status" value="1"/>
</dbReference>
<dbReference type="Gene3D" id="1.10.630.10">
    <property type="entry name" value="Cytochrome P450"/>
    <property type="match status" value="1"/>
</dbReference>
<dbReference type="InterPro" id="IPR002397">
    <property type="entry name" value="Cyt_P450_B"/>
</dbReference>
<comment type="similarity">
    <text evidence="1 7">Belongs to the cytochrome P450 family.</text>
</comment>
<dbReference type="GO" id="GO:0016705">
    <property type="term" value="F:oxidoreductase activity, acting on paired donors, with incorporation or reduction of molecular oxygen"/>
    <property type="evidence" value="ECO:0007669"/>
    <property type="project" value="InterPro"/>
</dbReference>
<organism evidence="9 10">
    <name type="scientific">Streptomyces carminius</name>
    <dbReference type="NCBI Taxonomy" id="2665496"/>
    <lineage>
        <taxon>Bacteria</taxon>
        <taxon>Bacillati</taxon>
        <taxon>Actinomycetota</taxon>
        <taxon>Actinomycetes</taxon>
        <taxon>Kitasatosporales</taxon>
        <taxon>Streptomycetaceae</taxon>
        <taxon>Streptomyces</taxon>
    </lineage>
</organism>
<sequence>MSASRRARPGCTPFCFRTPPGLRVRPARSAASLSGACPPRTPTAPRTGTRSEGTPMAESPLTAARFTPRLPGPATRVTLPDGSRPWVVSRYADVRTVLSDPRFSADDQRPGFPRIISLPPAPGWLSFLRMDPPRHTVLRRTLTAHFTVRRSETLRPEVERVTDGLLDAMAESGPPADLVECFALPLPSLVICRLLGVPYEDHPMFQEHSRNITATDIPQETALASADRMERYFAELLAARHARPGDDLISLVLAQQKAAAVTDEEIIAMARLMLVAGHGTMADMIGMSVLTLLREPERAEELRAAPELLRPAVEELMRYLSVVRNAITRVATADVRLSDTVVAAGEGVIVELCGANHDGEVFPEPGRFDPHRDPRGHVGFGYGIHQCIGQALARVELQVALGGLLRRFPGLRLAAVPEEIVIHDQAVVAGPNTLPVTW</sequence>
<protein>
    <submittedName>
        <fullName evidence="9">Cytochrome P450</fullName>
    </submittedName>
</protein>
<evidence type="ECO:0000256" key="6">
    <source>
        <dbReference type="ARBA" id="ARBA00023033"/>
    </source>
</evidence>
<keyword evidence="5 7" id="KW-0408">Iron</keyword>
<dbReference type="GO" id="GO:0004497">
    <property type="term" value="F:monooxygenase activity"/>
    <property type="evidence" value="ECO:0007669"/>
    <property type="project" value="UniProtKB-KW"/>
</dbReference>
<evidence type="ECO:0000256" key="4">
    <source>
        <dbReference type="ARBA" id="ARBA00023002"/>
    </source>
</evidence>
<name>A0A2M8LQP4_9ACTN</name>
<dbReference type="InterPro" id="IPR001128">
    <property type="entry name" value="Cyt_P450"/>
</dbReference>
<dbReference type="InterPro" id="IPR036396">
    <property type="entry name" value="Cyt_P450_sf"/>
</dbReference>
<evidence type="ECO:0000313" key="9">
    <source>
        <dbReference type="EMBL" id="PJE94283.1"/>
    </source>
</evidence>
<dbReference type="Pfam" id="PF00067">
    <property type="entry name" value="p450"/>
    <property type="match status" value="1"/>
</dbReference>
<evidence type="ECO:0000256" key="2">
    <source>
        <dbReference type="ARBA" id="ARBA00022617"/>
    </source>
</evidence>
<feature type="region of interest" description="Disordered" evidence="8">
    <location>
        <begin position="27"/>
        <end position="57"/>
    </location>
</feature>
<dbReference type="InterPro" id="IPR017972">
    <property type="entry name" value="Cyt_P450_CS"/>
</dbReference>
<dbReference type="PROSITE" id="PS00086">
    <property type="entry name" value="CYTOCHROME_P450"/>
    <property type="match status" value="1"/>
</dbReference>
<evidence type="ECO:0000256" key="5">
    <source>
        <dbReference type="ARBA" id="ARBA00023004"/>
    </source>
</evidence>
<dbReference type="PANTHER" id="PTHR46696:SF1">
    <property type="entry name" value="CYTOCHROME P450 YJIB-RELATED"/>
    <property type="match status" value="1"/>
</dbReference>
<keyword evidence="10" id="KW-1185">Reference proteome</keyword>
<dbReference type="GO" id="GO:0005506">
    <property type="term" value="F:iron ion binding"/>
    <property type="evidence" value="ECO:0007669"/>
    <property type="project" value="InterPro"/>
</dbReference>
<gene>
    <name evidence="9" type="ORF">CUT44_28875</name>
</gene>
<dbReference type="PANTHER" id="PTHR46696">
    <property type="entry name" value="P450, PUTATIVE (EUROFUNG)-RELATED"/>
    <property type="match status" value="1"/>
</dbReference>
<dbReference type="AlphaFoldDB" id="A0A2M8LQP4"/>
<keyword evidence="2 7" id="KW-0349">Heme</keyword>
<evidence type="ECO:0000256" key="3">
    <source>
        <dbReference type="ARBA" id="ARBA00022723"/>
    </source>
</evidence>
<comment type="caution">
    <text evidence="9">The sequence shown here is derived from an EMBL/GenBank/DDBJ whole genome shotgun (WGS) entry which is preliminary data.</text>
</comment>
<dbReference type="FunFam" id="1.10.630.10:FF:000018">
    <property type="entry name" value="Cytochrome P450 monooxygenase"/>
    <property type="match status" value="1"/>
</dbReference>